<dbReference type="eggNOG" id="ENOG502S8M4">
    <property type="taxonomic scope" value="Eukaryota"/>
</dbReference>
<dbReference type="Bgee" id="ENSGACG00000002280">
    <property type="expression patterns" value="Expressed in spleen and 10 other cell types or tissues"/>
</dbReference>
<feature type="signal peptide" evidence="5">
    <location>
        <begin position="1"/>
        <end position="23"/>
    </location>
</feature>
<feature type="domain" description="Chemokine interleukin-8-like" evidence="6">
    <location>
        <begin position="29"/>
        <end position="87"/>
    </location>
</feature>
<dbReference type="GO" id="GO:0008009">
    <property type="term" value="F:chemokine activity"/>
    <property type="evidence" value="ECO:0007669"/>
    <property type="project" value="InterPro"/>
</dbReference>
<dbReference type="InterPro" id="IPR036048">
    <property type="entry name" value="Interleukin_8-like_sf"/>
</dbReference>
<dbReference type="Pfam" id="PF00048">
    <property type="entry name" value="IL8"/>
    <property type="match status" value="1"/>
</dbReference>
<dbReference type="SUPFAM" id="SSF54117">
    <property type="entry name" value="Interleukin 8-like chemokines"/>
    <property type="match status" value="1"/>
</dbReference>
<evidence type="ECO:0000256" key="3">
    <source>
        <dbReference type="ARBA" id="ARBA00022525"/>
    </source>
</evidence>
<protein>
    <recommendedName>
        <fullName evidence="6">Chemokine interleukin-8-like domain-containing protein</fullName>
    </recommendedName>
</protein>
<dbReference type="InterPro" id="IPR039809">
    <property type="entry name" value="Chemokine_b/g/d"/>
</dbReference>
<dbReference type="GeneTree" id="ENSGT01140000282617"/>
<evidence type="ECO:0000256" key="2">
    <source>
        <dbReference type="ARBA" id="ARBA00022514"/>
    </source>
</evidence>
<dbReference type="InParanoid" id="G3NCB0"/>
<reference evidence="7 8" key="1">
    <citation type="journal article" date="2021" name="G3 (Bethesda)">
        <title>Improved contiguity of the threespine stickleback genome using long-read sequencing.</title>
        <authorList>
            <person name="Nath S."/>
            <person name="Shaw D.E."/>
            <person name="White M.A."/>
        </authorList>
    </citation>
    <scope>NUCLEOTIDE SEQUENCE [LARGE SCALE GENOMIC DNA]</scope>
    <source>
        <strain evidence="7 8">Lake Benthic</strain>
    </source>
</reference>
<dbReference type="InterPro" id="IPR001811">
    <property type="entry name" value="Chemokine_IL8-like_dom"/>
</dbReference>
<accession>G3NCB0</accession>
<dbReference type="SMART" id="SM00199">
    <property type="entry name" value="SCY"/>
    <property type="match status" value="1"/>
</dbReference>
<sequence length="106" mass="11503">MAAARLTLSVLVLMLAAASLTEGLRGAGPKRCCFRFNENKVPSNNVVGYTKTSQRCSNPAILLQTVTGRKLCVRPSAAWVKELINAKFVQGESKTSELPLVFLHVN</sequence>
<dbReference type="PANTHER" id="PTHR12015:SF183">
    <property type="entry name" value="C-C MOTIF CHEMOKINE 3"/>
    <property type="match status" value="1"/>
</dbReference>
<dbReference type="Ensembl" id="ENSGACT00000002970.2">
    <property type="protein sequence ID" value="ENSGACP00000002959.2"/>
    <property type="gene ID" value="ENSGACG00000002280.2"/>
</dbReference>
<reference evidence="7" key="3">
    <citation type="submission" date="2025-09" db="UniProtKB">
        <authorList>
            <consortium name="Ensembl"/>
        </authorList>
    </citation>
    <scope>IDENTIFICATION</scope>
</reference>
<dbReference type="Gene3D" id="2.40.50.40">
    <property type="match status" value="1"/>
</dbReference>
<organism evidence="7 8">
    <name type="scientific">Gasterosteus aculeatus aculeatus</name>
    <name type="common">three-spined stickleback</name>
    <dbReference type="NCBI Taxonomy" id="481459"/>
    <lineage>
        <taxon>Eukaryota</taxon>
        <taxon>Metazoa</taxon>
        <taxon>Chordata</taxon>
        <taxon>Craniata</taxon>
        <taxon>Vertebrata</taxon>
        <taxon>Euteleostomi</taxon>
        <taxon>Actinopterygii</taxon>
        <taxon>Neopterygii</taxon>
        <taxon>Teleostei</taxon>
        <taxon>Neoteleostei</taxon>
        <taxon>Acanthomorphata</taxon>
        <taxon>Eupercaria</taxon>
        <taxon>Perciformes</taxon>
        <taxon>Cottioidei</taxon>
        <taxon>Gasterosteales</taxon>
        <taxon>Gasterosteidae</taxon>
        <taxon>Gasterosteus</taxon>
    </lineage>
</organism>
<evidence type="ECO:0000313" key="7">
    <source>
        <dbReference type="Ensembl" id="ENSGACP00000002959.2"/>
    </source>
</evidence>
<dbReference type="GO" id="GO:0005615">
    <property type="term" value="C:extracellular space"/>
    <property type="evidence" value="ECO:0007669"/>
    <property type="project" value="UniProtKB-KW"/>
</dbReference>
<dbReference type="Proteomes" id="UP000007635">
    <property type="component" value="Chromosome XIX"/>
</dbReference>
<dbReference type="OMA" id="IRTSQRC"/>
<name>G3NCB0_GASAC</name>
<keyword evidence="4 5" id="KW-0732">Signal</keyword>
<comment type="subcellular location">
    <subcellularLocation>
        <location evidence="1">Secreted</location>
    </subcellularLocation>
</comment>
<proteinExistence type="predicted"/>
<dbReference type="PANTHER" id="PTHR12015">
    <property type="entry name" value="SMALL INDUCIBLE CYTOKINE A"/>
    <property type="match status" value="1"/>
</dbReference>
<evidence type="ECO:0000256" key="5">
    <source>
        <dbReference type="SAM" id="SignalP"/>
    </source>
</evidence>
<keyword evidence="2" id="KW-0202">Cytokine</keyword>
<keyword evidence="8" id="KW-1185">Reference proteome</keyword>
<reference evidence="7" key="2">
    <citation type="submission" date="2025-08" db="UniProtKB">
        <authorList>
            <consortium name="Ensembl"/>
        </authorList>
    </citation>
    <scope>IDENTIFICATION</scope>
</reference>
<evidence type="ECO:0000256" key="4">
    <source>
        <dbReference type="ARBA" id="ARBA00022729"/>
    </source>
</evidence>
<dbReference type="GO" id="GO:0006955">
    <property type="term" value="P:immune response"/>
    <property type="evidence" value="ECO:0007669"/>
    <property type="project" value="InterPro"/>
</dbReference>
<dbReference type="FunCoup" id="G3NCB0">
    <property type="interactions" value="899"/>
</dbReference>
<dbReference type="CDD" id="cd00272">
    <property type="entry name" value="Chemokine_CC"/>
    <property type="match status" value="1"/>
</dbReference>
<dbReference type="AlphaFoldDB" id="G3NCB0"/>
<evidence type="ECO:0000259" key="6">
    <source>
        <dbReference type="SMART" id="SM00199"/>
    </source>
</evidence>
<dbReference type="STRING" id="69293.ENSGACP00000002959"/>
<feature type="chain" id="PRO_5043377151" description="Chemokine interleukin-8-like domain-containing protein" evidence="5">
    <location>
        <begin position="24"/>
        <end position="106"/>
    </location>
</feature>
<keyword evidence="3" id="KW-0964">Secreted</keyword>
<evidence type="ECO:0000256" key="1">
    <source>
        <dbReference type="ARBA" id="ARBA00004613"/>
    </source>
</evidence>
<evidence type="ECO:0000313" key="8">
    <source>
        <dbReference type="Proteomes" id="UP000007635"/>
    </source>
</evidence>